<keyword evidence="2" id="KW-0378">Hydrolase</keyword>
<dbReference type="SUPFAM" id="SSF52540">
    <property type="entry name" value="P-loop containing nucleoside triphosphate hydrolases"/>
    <property type="match status" value="1"/>
</dbReference>
<dbReference type="Pfam" id="PF00176">
    <property type="entry name" value="SNF2-rel_dom"/>
    <property type="match status" value="1"/>
</dbReference>
<name>A0A9N9U486_9HYPO</name>
<evidence type="ECO:0000256" key="3">
    <source>
        <dbReference type="ARBA" id="ARBA00022840"/>
    </source>
</evidence>
<comment type="caution">
    <text evidence="5">The sequence shown here is derived from an EMBL/GenBank/DDBJ whole genome shotgun (WGS) entry which is preliminary data.</text>
</comment>
<keyword evidence="3" id="KW-0067">ATP-binding</keyword>
<reference evidence="5 6" key="2">
    <citation type="submission" date="2021-10" db="EMBL/GenBank/DDBJ databases">
        <authorList>
            <person name="Piombo E."/>
        </authorList>
    </citation>
    <scope>NUCLEOTIDE SEQUENCE [LARGE SCALE GENOMIC DNA]</scope>
</reference>
<keyword evidence="6" id="KW-1185">Reference proteome</keyword>
<dbReference type="GO" id="GO:0005634">
    <property type="term" value="C:nucleus"/>
    <property type="evidence" value="ECO:0007669"/>
    <property type="project" value="TreeGrafter"/>
</dbReference>
<evidence type="ECO:0000313" key="5">
    <source>
        <dbReference type="EMBL" id="CAG9975891.1"/>
    </source>
</evidence>
<gene>
    <name evidence="5" type="ORF">CBYS24578_00013951</name>
</gene>
<keyword evidence="1" id="KW-0547">Nucleotide-binding</keyword>
<dbReference type="PANTHER" id="PTHR45626">
    <property type="entry name" value="TRANSCRIPTION TERMINATION FACTOR 2-RELATED"/>
    <property type="match status" value="1"/>
</dbReference>
<proteinExistence type="predicted"/>
<evidence type="ECO:0000256" key="2">
    <source>
        <dbReference type="ARBA" id="ARBA00022801"/>
    </source>
</evidence>
<dbReference type="InterPro" id="IPR050628">
    <property type="entry name" value="SNF2_RAD54_helicase_TF"/>
</dbReference>
<dbReference type="GO" id="GO:0006281">
    <property type="term" value="P:DNA repair"/>
    <property type="evidence" value="ECO:0007669"/>
    <property type="project" value="TreeGrafter"/>
</dbReference>
<dbReference type="GO" id="GO:0008094">
    <property type="term" value="F:ATP-dependent activity, acting on DNA"/>
    <property type="evidence" value="ECO:0007669"/>
    <property type="project" value="TreeGrafter"/>
</dbReference>
<dbReference type="CDD" id="cd18008">
    <property type="entry name" value="DEXDc_SHPRH-like"/>
    <property type="match status" value="1"/>
</dbReference>
<dbReference type="Proteomes" id="UP000754883">
    <property type="component" value="Unassembled WGS sequence"/>
</dbReference>
<dbReference type="InterPro" id="IPR000330">
    <property type="entry name" value="SNF2_N"/>
</dbReference>
<dbReference type="GO" id="GO:0016787">
    <property type="term" value="F:hydrolase activity"/>
    <property type="evidence" value="ECO:0007669"/>
    <property type="project" value="UniProtKB-KW"/>
</dbReference>
<evidence type="ECO:0000256" key="1">
    <source>
        <dbReference type="ARBA" id="ARBA00022741"/>
    </source>
</evidence>
<dbReference type="PANTHER" id="PTHR45626:SF52">
    <property type="entry name" value="SINGLE-STRANDED DNA-DEPENDENT ATPASE (EUROFUNG)"/>
    <property type="match status" value="1"/>
</dbReference>
<dbReference type="InterPro" id="IPR014001">
    <property type="entry name" value="Helicase_ATP-bd"/>
</dbReference>
<sequence>MGQTLLPWVLRYLKYHGQGRRDFDNRLNQQDIILTTYGTVMAERRRGNSPLHQIDWYRLVLDEAHTIRNWSSKQFTAVHSISSQRRWCLTGTPIQNSLDDLGSLVKFLNMPLFSEPAIFRKYVTKIRCHEGSTKADFQNLRLILSAICLRRNKVILPGQEHETENRRPSFTPEERTQYRSIELACKRALEVGSKGYGNEKTHHMVMEALLRLRMFCNNGLDDPNRARAAVLSSPSRPDEILSFLQQSGEAICAHCSVDVLSIGSPSDPDAGSLTPCWRVICGECTQQHRSEPGNEKAYICSFCREKHSIGTDPEDDQALRLSGERQYPSKVRELVEDVQAHYLQDKW</sequence>
<dbReference type="EMBL" id="CABFNO020001273">
    <property type="protein sequence ID" value="CAG9975891.1"/>
    <property type="molecule type" value="Genomic_DNA"/>
</dbReference>
<evidence type="ECO:0000259" key="4">
    <source>
        <dbReference type="PROSITE" id="PS51192"/>
    </source>
</evidence>
<dbReference type="AlphaFoldDB" id="A0A9N9U486"/>
<dbReference type="OrthoDB" id="448448at2759"/>
<dbReference type="InterPro" id="IPR027417">
    <property type="entry name" value="P-loop_NTPase"/>
</dbReference>
<reference evidence="6" key="1">
    <citation type="submission" date="2019-06" db="EMBL/GenBank/DDBJ databases">
        <authorList>
            <person name="Broberg M."/>
        </authorList>
    </citation>
    <scope>NUCLEOTIDE SEQUENCE [LARGE SCALE GENOMIC DNA]</scope>
</reference>
<dbReference type="PROSITE" id="PS51192">
    <property type="entry name" value="HELICASE_ATP_BIND_1"/>
    <property type="match status" value="1"/>
</dbReference>
<organism evidence="5 6">
    <name type="scientific">Clonostachys byssicola</name>
    <dbReference type="NCBI Taxonomy" id="160290"/>
    <lineage>
        <taxon>Eukaryota</taxon>
        <taxon>Fungi</taxon>
        <taxon>Dikarya</taxon>
        <taxon>Ascomycota</taxon>
        <taxon>Pezizomycotina</taxon>
        <taxon>Sordariomycetes</taxon>
        <taxon>Hypocreomycetidae</taxon>
        <taxon>Hypocreales</taxon>
        <taxon>Bionectriaceae</taxon>
        <taxon>Clonostachys</taxon>
    </lineage>
</organism>
<feature type="domain" description="Helicase ATP-binding" evidence="4">
    <location>
        <begin position="1"/>
        <end position="111"/>
    </location>
</feature>
<dbReference type="Gene3D" id="3.40.50.10810">
    <property type="entry name" value="Tandem AAA-ATPase domain"/>
    <property type="match status" value="1"/>
</dbReference>
<accession>A0A9N9U486</accession>
<evidence type="ECO:0000313" key="6">
    <source>
        <dbReference type="Proteomes" id="UP000754883"/>
    </source>
</evidence>
<protein>
    <recommendedName>
        <fullName evidence="4">Helicase ATP-binding domain-containing protein</fullName>
    </recommendedName>
</protein>
<dbReference type="InterPro" id="IPR038718">
    <property type="entry name" value="SNF2-like_sf"/>
</dbReference>
<dbReference type="GO" id="GO:0005524">
    <property type="term" value="F:ATP binding"/>
    <property type="evidence" value="ECO:0007669"/>
    <property type="project" value="UniProtKB-KW"/>
</dbReference>